<protein>
    <submittedName>
        <fullName evidence="4">NAD(P)-dependent oxidoreductase</fullName>
    </submittedName>
</protein>
<dbReference type="Proteomes" id="UP000261278">
    <property type="component" value="Unassembled WGS sequence"/>
</dbReference>
<evidence type="ECO:0000259" key="2">
    <source>
        <dbReference type="Pfam" id="PF01370"/>
    </source>
</evidence>
<gene>
    <name evidence="4" type="ORF">DW783_21725</name>
    <name evidence="3" type="ORF">DXC44_19720</name>
</gene>
<dbReference type="EMBL" id="QSJM01000100">
    <property type="protein sequence ID" value="RHD71136.1"/>
    <property type="molecule type" value="Genomic_DNA"/>
</dbReference>
<dbReference type="AlphaFoldDB" id="A0A396B9D1"/>
<evidence type="ECO:0000256" key="1">
    <source>
        <dbReference type="ARBA" id="ARBA00007637"/>
    </source>
</evidence>
<dbReference type="InterPro" id="IPR036291">
    <property type="entry name" value="NAD(P)-bd_dom_sf"/>
</dbReference>
<dbReference type="Gene3D" id="3.40.50.720">
    <property type="entry name" value="NAD(P)-binding Rossmann-like Domain"/>
    <property type="match status" value="1"/>
</dbReference>
<organism evidence="4 6">
    <name type="scientific">Phocaeicola vulgatus</name>
    <name type="common">Bacteroides vulgatus</name>
    <dbReference type="NCBI Taxonomy" id="821"/>
    <lineage>
        <taxon>Bacteria</taxon>
        <taxon>Pseudomonadati</taxon>
        <taxon>Bacteroidota</taxon>
        <taxon>Bacteroidia</taxon>
        <taxon>Bacteroidales</taxon>
        <taxon>Bacteroidaceae</taxon>
        <taxon>Phocaeicola</taxon>
    </lineage>
</organism>
<sequence>MKILITGATGFVGQTLIPQLQKQHSQVDILTLNRSVRKAEIMYPSDTYPCVKHTYADDWKQVKLFNPELVVHLAAFNTSSNDSEVINSLVSTNITYGILLLDALSQCESLKLFINTGSFSEYRWGTSCFKSAYLYAATKTAFRSFLDYYSDLYGFKYITAVPYSIYGGLPTIKRLMDYIIESIDSVEAIDMTKGEQMLDFIHVDDVASFFVHVIQNIDKYQQLQNGEDFHLGTGRCISVRELAFIVEKVTGKHCNINWGGRPYRERDTMYAAAPIAKNLELTGWHADIKIEQGISNYIKTNFSYE</sequence>
<comment type="similarity">
    <text evidence="1">Belongs to the NAD(P)-dependent epimerase/dehydratase family.</text>
</comment>
<dbReference type="RefSeq" id="WP_007850823.1">
    <property type="nucleotide sequence ID" value="NZ_JACBPU010000032.1"/>
</dbReference>
<proteinExistence type="inferred from homology"/>
<dbReference type="Proteomes" id="UP000283429">
    <property type="component" value="Unassembled WGS sequence"/>
</dbReference>
<dbReference type="PANTHER" id="PTHR43000">
    <property type="entry name" value="DTDP-D-GLUCOSE 4,6-DEHYDRATASE-RELATED"/>
    <property type="match status" value="1"/>
</dbReference>
<accession>A0A396B9D1</accession>
<reference evidence="5 6" key="1">
    <citation type="submission" date="2018-08" db="EMBL/GenBank/DDBJ databases">
        <title>A genome reference for cultivated species of the human gut microbiota.</title>
        <authorList>
            <person name="Zou Y."/>
            <person name="Xue W."/>
            <person name="Luo G."/>
        </authorList>
    </citation>
    <scope>NUCLEOTIDE SEQUENCE [LARGE SCALE GENOMIC DNA]</scope>
    <source>
        <strain evidence="4 6">AM30-40</strain>
        <strain evidence="3 5">TF05-18</strain>
    </source>
</reference>
<feature type="domain" description="NAD-dependent epimerase/dehydratase" evidence="2">
    <location>
        <begin position="3"/>
        <end position="221"/>
    </location>
</feature>
<evidence type="ECO:0000313" key="3">
    <source>
        <dbReference type="EMBL" id="RGL81430.1"/>
    </source>
</evidence>
<comment type="caution">
    <text evidence="4">The sequence shown here is derived from an EMBL/GenBank/DDBJ whole genome shotgun (WGS) entry which is preliminary data.</text>
</comment>
<name>A0A396B9D1_PHOVU</name>
<dbReference type="EMBL" id="QSSN01000035">
    <property type="protein sequence ID" value="RGL81430.1"/>
    <property type="molecule type" value="Genomic_DNA"/>
</dbReference>
<dbReference type="Pfam" id="PF01370">
    <property type="entry name" value="Epimerase"/>
    <property type="match status" value="1"/>
</dbReference>
<dbReference type="SUPFAM" id="SSF51735">
    <property type="entry name" value="NAD(P)-binding Rossmann-fold domains"/>
    <property type="match status" value="1"/>
</dbReference>
<dbReference type="InterPro" id="IPR001509">
    <property type="entry name" value="Epimerase_deHydtase"/>
</dbReference>
<evidence type="ECO:0000313" key="4">
    <source>
        <dbReference type="EMBL" id="RHD71136.1"/>
    </source>
</evidence>
<evidence type="ECO:0000313" key="5">
    <source>
        <dbReference type="Proteomes" id="UP000261278"/>
    </source>
</evidence>
<evidence type="ECO:0000313" key="6">
    <source>
        <dbReference type="Proteomes" id="UP000283429"/>
    </source>
</evidence>